<accession>A0A9J6FEY2</accession>
<dbReference type="EMBL" id="JABSTR010000002">
    <property type="protein sequence ID" value="KAH9364854.1"/>
    <property type="molecule type" value="Genomic_DNA"/>
</dbReference>
<dbReference type="Proteomes" id="UP000821853">
    <property type="component" value="Chromosome 10"/>
</dbReference>
<dbReference type="VEuPathDB" id="VectorBase:HLOH_046607"/>
<evidence type="ECO:0000256" key="1">
    <source>
        <dbReference type="SAM" id="MobiDB-lite"/>
    </source>
</evidence>
<dbReference type="AlphaFoldDB" id="A0A9J6FEY2"/>
<feature type="compositionally biased region" description="Polar residues" evidence="1">
    <location>
        <begin position="255"/>
        <end position="266"/>
    </location>
</feature>
<dbReference type="GO" id="GO:0003676">
    <property type="term" value="F:nucleic acid binding"/>
    <property type="evidence" value="ECO:0007669"/>
    <property type="project" value="InterPro"/>
</dbReference>
<dbReference type="GO" id="GO:0008270">
    <property type="term" value="F:zinc ion binding"/>
    <property type="evidence" value="ECO:0007669"/>
    <property type="project" value="InterPro"/>
</dbReference>
<evidence type="ECO:0000313" key="3">
    <source>
        <dbReference type="Proteomes" id="UP000821853"/>
    </source>
</evidence>
<reference evidence="2 3" key="1">
    <citation type="journal article" date="2020" name="Cell">
        <title>Large-Scale Comparative Analyses of Tick Genomes Elucidate Their Genetic Diversity and Vector Capacities.</title>
        <authorList>
            <consortium name="Tick Genome and Microbiome Consortium (TIGMIC)"/>
            <person name="Jia N."/>
            <person name="Wang J."/>
            <person name="Shi W."/>
            <person name="Du L."/>
            <person name="Sun Y."/>
            <person name="Zhan W."/>
            <person name="Jiang J.F."/>
            <person name="Wang Q."/>
            <person name="Zhang B."/>
            <person name="Ji P."/>
            <person name="Bell-Sakyi L."/>
            <person name="Cui X.M."/>
            <person name="Yuan T.T."/>
            <person name="Jiang B.G."/>
            <person name="Yang W.F."/>
            <person name="Lam T.T."/>
            <person name="Chang Q.C."/>
            <person name="Ding S.J."/>
            <person name="Wang X.J."/>
            <person name="Zhu J.G."/>
            <person name="Ruan X.D."/>
            <person name="Zhao L."/>
            <person name="Wei J.T."/>
            <person name="Ye R.Z."/>
            <person name="Que T.C."/>
            <person name="Du C.H."/>
            <person name="Zhou Y.H."/>
            <person name="Cheng J.X."/>
            <person name="Dai P.F."/>
            <person name="Guo W.B."/>
            <person name="Han X.H."/>
            <person name="Huang E.J."/>
            <person name="Li L.F."/>
            <person name="Wei W."/>
            <person name="Gao Y.C."/>
            <person name="Liu J.Z."/>
            <person name="Shao H.Z."/>
            <person name="Wang X."/>
            <person name="Wang C.C."/>
            <person name="Yang T.C."/>
            <person name="Huo Q.B."/>
            <person name="Li W."/>
            <person name="Chen H.Y."/>
            <person name="Chen S.E."/>
            <person name="Zhou L.G."/>
            <person name="Ni X.B."/>
            <person name="Tian J.H."/>
            <person name="Sheng Y."/>
            <person name="Liu T."/>
            <person name="Pan Y.S."/>
            <person name="Xia L.Y."/>
            <person name="Li J."/>
            <person name="Zhao F."/>
            <person name="Cao W.C."/>
        </authorList>
    </citation>
    <scope>NUCLEOTIDE SEQUENCE [LARGE SCALE GENOMIC DNA]</scope>
    <source>
        <strain evidence="2">HaeL-2018</strain>
    </source>
</reference>
<feature type="compositionally biased region" description="Polar residues" evidence="1">
    <location>
        <begin position="203"/>
        <end position="215"/>
    </location>
</feature>
<proteinExistence type="predicted"/>
<dbReference type="OrthoDB" id="6510434at2759"/>
<gene>
    <name evidence="2" type="ORF">HPB48_013400</name>
</gene>
<organism evidence="2 3">
    <name type="scientific">Haemaphysalis longicornis</name>
    <name type="common">Bush tick</name>
    <dbReference type="NCBI Taxonomy" id="44386"/>
    <lineage>
        <taxon>Eukaryota</taxon>
        <taxon>Metazoa</taxon>
        <taxon>Ecdysozoa</taxon>
        <taxon>Arthropoda</taxon>
        <taxon>Chelicerata</taxon>
        <taxon>Arachnida</taxon>
        <taxon>Acari</taxon>
        <taxon>Parasitiformes</taxon>
        <taxon>Ixodida</taxon>
        <taxon>Ixodoidea</taxon>
        <taxon>Ixodidae</taxon>
        <taxon>Haemaphysalinae</taxon>
        <taxon>Haemaphysalis</taxon>
    </lineage>
</organism>
<comment type="caution">
    <text evidence="2">The sequence shown here is derived from an EMBL/GenBank/DDBJ whole genome shotgun (WGS) entry which is preliminary data.</text>
</comment>
<dbReference type="InterPro" id="IPR036875">
    <property type="entry name" value="Znf_CCHC_sf"/>
</dbReference>
<dbReference type="SUPFAM" id="SSF57756">
    <property type="entry name" value="Retrovirus zinc finger-like domains"/>
    <property type="match status" value="1"/>
</dbReference>
<evidence type="ECO:0000313" key="2">
    <source>
        <dbReference type="EMBL" id="KAH9364854.1"/>
    </source>
</evidence>
<protein>
    <submittedName>
        <fullName evidence="2">Uncharacterized protein</fullName>
    </submittedName>
</protein>
<feature type="region of interest" description="Disordered" evidence="1">
    <location>
        <begin position="162"/>
        <end position="283"/>
    </location>
</feature>
<sequence>MVGVAEMTVKGRRCLVIDPGNRDLRIKLHWVLHNVPDEEVKVAFAPFGRVTQVTKEKWRNDGCSKQSTMTCVAVLKLNVGVKPDDIPHQLRIDGDLALVVVRGRLPNCLWFQRDGHVRRECRVPKCNTCRRFGHEPADCVKMCGPAATNVVKEDGSDMIMHEEDSEEGAGANSKSAEAENTVELPPDKGGEGGNPGRVESPSRLHQSTGEGTSIKESTRIADVTVPTATPTLEGAASDEEMANAARGVRKHSSSESHSQWENLQPRSKQRHSEGQHSSRSRRFRLNAFRSRRKLDSAVRRGCPKDVSCVAGQLARTGRPRKLFIHSWSVSE</sequence>
<name>A0A9J6FEY2_HAELO</name>
<keyword evidence="3" id="KW-1185">Reference proteome</keyword>